<dbReference type="SMART" id="SM00421">
    <property type="entry name" value="HTH_LUXR"/>
    <property type="match status" value="1"/>
</dbReference>
<evidence type="ECO:0000313" key="6">
    <source>
        <dbReference type="Proteomes" id="UP001271769"/>
    </source>
</evidence>
<keyword evidence="6" id="KW-1185">Reference proteome</keyword>
<dbReference type="Pfam" id="PF00196">
    <property type="entry name" value="GerE"/>
    <property type="match status" value="1"/>
</dbReference>
<evidence type="ECO:0000259" key="4">
    <source>
        <dbReference type="PROSITE" id="PS50043"/>
    </source>
</evidence>
<feature type="domain" description="HTH luxR-type" evidence="4">
    <location>
        <begin position="211"/>
        <end position="276"/>
    </location>
</feature>
<dbReference type="PANTHER" id="PTHR44688:SF16">
    <property type="entry name" value="DNA-BINDING TRANSCRIPTIONAL ACTIVATOR DEVR_DOSR"/>
    <property type="match status" value="1"/>
</dbReference>
<dbReference type="Gene3D" id="1.10.10.10">
    <property type="entry name" value="Winged helix-like DNA-binding domain superfamily/Winged helix DNA-binding domain"/>
    <property type="match status" value="1"/>
</dbReference>
<gene>
    <name evidence="5" type="ORF">SMD31_05995</name>
</gene>
<dbReference type="SUPFAM" id="SSF46894">
    <property type="entry name" value="C-terminal effector domain of the bipartite response regulators"/>
    <property type="match status" value="1"/>
</dbReference>
<dbReference type="InterPro" id="IPR016032">
    <property type="entry name" value="Sig_transdc_resp-reg_C-effctor"/>
</dbReference>
<evidence type="ECO:0000256" key="3">
    <source>
        <dbReference type="ARBA" id="ARBA00023163"/>
    </source>
</evidence>
<accession>A0ABU5DWU8</accession>
<name>A0ABU5DWU8_9PROT</name>
<dbReference type="PRINTS" id="PR00038">
    <property type="entry name" value="HTHLUXR"/>
</dbReference>
<dbReference type="InterPro" id="IPR000792">
    <property type="entry name" value="Tscrpt_reg_LuxR_C"/>
</dbReference>
<keyword evidence="1" id="KW-0805">Transcription regulation</keyword>
<dbReference type="InterPro" id="IPR036388">
    <property type="entry name" value="WH-like_DNA-bd_sf"/>
</dbReference>
<comment type="caution">
    <text evidence="5">The sequence shown here is derived from an EMBL/GenBank/DDBJ whole genome shotgun (WGS) entry which is preliminary data.</text>
</comment>
<sequence>MDSGPHISGRRVPMTRSTQLLEQWNRGIADMLSALDQESFAPRLLQSVTRLIHFDFLMVFAYRGAGRPLALGDTLPDPQRQVVINAYCAAPYVLDPFFQRVAAGVQSGCYRLRDIAPDRFRQSEYFRTHYSLTGIREEVGFYFPLGDATGVLSLARWEASPGLGRSDMDLLEALAPAISGLCARHWASVAAPASLTRPRLRDAAQVNAAYTEFGAKQLSDRERQIVSLILQGHSTGSVAHLLDISAGTVKVHRKNIYRKLGLSTQAELFAAFLSFVG</sequence>
<proteinExistence type="predicted"/>
<evidence type="ECO:0000256" key="1">
    <source>
        <dbReference type="ARBA" id="ARBA00023015"/>
    </source>
</evidence>
<dbReference type="PANTHER" id="PTHR44688">
    <property type="entry name" value="DNA-BINDING TRANSCRIPTIONAL ACTIVATOR DEVR_DOSR"/>
    <property type="match status" value="1"/>
</dbReference>
<protein>
    <submittedName>
        <fullName evidence="5">LuxR C-terminal-related transcriptional regulator</fullName>
    </submittedName>
</protein>
<evidence type="ECO:0000313" key="5">
    <source>
        <dbReference type="EMBL" id="MDY0871462.1"/>
    </source>
</evidence>
<dbReference type="EMBL" id="JAXCLX010000001">
    <property type="protein sequence ID" value="MDY0871462.1"/>
    <property type="molecule type" value="Genomic_DNA"/>
</dbReference>
<organism evidence="5 6">
    <name type="scientific">Dongia rigui</name>
    <dbReference type="NCBI Taxonomy" id="940149"/>
    <lineage>
        <taxon>Bacteria</taxon>
        <taxon>Pseudomonadati</taxon>
        <taxon>Pseudomonadota</taxon>
        <taxon>Alphaproteobacteria</taxon>
        <taxon>Rhodospirillales</taxon>
        <taxon>Dongiaceae</taxon>
        <taxon>Dongia</taxon>
    </lineage>
</organism>
<dbReference type="Proteomes" id="UP001271769">
    <property type="component" value="Unassembled WGS sequence"/>
</dbReference>
<dbReference type="RefSeq" id="WP_320499891.1">
    <property type="nucleotide sequence ID" value="NZ_JAXCLX010000001.1"/>
</dbReference>
<dbReference type="CDD" id="cd06170">
    <property type="entry name" value="LuxR_C_like"/>
    <property type="match status" value="1"/>
</dbReference>
<keyword evidence="3" id="KW-0804">Transcription</keyword>
<dbReference type="PROSITE" id="PS00622">
    <property type="entry name" value="HTH_LUXR_1"/>
    <property type="match status" value="1"/>
</dbReference>
<evidence type="ECO:0000256" key="2">
    <source>
        <dbReference type="ARBA" id="ARBA00023125"/>
    </source>
</evidence>
<keyword evidence="2" id="KW-0238">DNA-binding</keyword>
<dbReference type="PROSITE" id="PS50043">
    <property type="entry name" value="HTH_LUXR_2"/>
    <property type="match status" value="1"/>
</dbReference>
<reference evidence="5 6" key="1">
    <citation type="journal article" date="2013" name="Antonie Van Leeuwenhoek">
        <title>Dongia rigui sp. nov., isolated from freshwater of a large wetland in Korea.</title>
        <authorList>
            <person name="Baik K.S."/>
            <person name="Hwang Y.M."/>
            <person name="Choi J.S."/>
            <person name="Kwon J."/>
            <person name="Seong C.N."/>
        </authorList>
    </citation>
    <scope>NUCLEOTIDE SEQUENCE [LARGE SCALE GENOMIC DNA]</scope>
    <source>
        <strain evidence="5 6">04SU4-P</strain>
    </source>
</reference>